<dbReference type="Pfam" id="PF16344">
    <property type="entry name" value="FecR_C"/>
    <property type="match status" value="1"/>
</dbReference>
<accession>A0A2S7IFB2</accession>
<evidence type="ECO:0000256" key="1">
    <source>
        <dbReference type="SAM" id="Phobius"/>
    </source>
</evidence>
<feature type="domain" description="FecR protein" evidence="2">
    <location>
        <begin position="112"/>
        <end position="207"/>
    </location>
</feature>
<dbReference type="PANTHER" id="PTHR30273">
    <property type="entry name" value="PERIPLASMIC SIGNAL SENSOR AND SIGMA FACTOR ACTIVATOR FECR-RELATED"/>
    <property type="match status" value="1"/>
</dbReference>
<dbReference type="Proteomes" id="UP000239590">
    <property type="component" value="Unassembled WGS sequence"/>
</dbReference>
<comment type="caution">
    <text evidence="4">The sequence shown here is derived from an EMBL/GenBank/DDBJ whole genome shotgun (WGS) entry which is preliminary data.</text>
</comment>
<keyword evidence="1" id="KW-0472">Membrane</keyword>
<name>A0A2S7IFB2_9BACT</name>
<evidence type="ECO:0000259" key="3">
    <source>
        <dbReference type="Pfam" id="PF16344"/>
    </source>
</evidence>
<evidence type="ECO:0000313" key="4">
    <source>
        <dbReference type="EMBL" id="PQA53439.1"/>
    </source>
</evidence>
<evidence type="ECO:0000313" key="5">
    <source>
        <dbReference type="Proteomes" id="UP000239590"/>
    </source>
</evidence>
<sequence length="328" mass="36778">MNRQSFTALIKRYLAGQSTPEENQFLEKYDELFNDPSLSRLPSPINEELGKELFSRIHTRIQGDHPNKMIRLHRRRNFLRVASVVMVISAGWVAYLSRATLLDSISPIEYTQLRVKPGQIASLTLADGTQVTLNAGSTLRYPNRFTGTIRQVQLEGEGLFKVVKKPDQPFQVQTSKLNVKVLGTEFNVRSYPQEAEQQISVTRGKVQVNDLQKSINQGVLLRARQKVTYSLSTGALQKGAVEGSDETDWVNGVLNFKNRPFREVAAALERRFAIEIKLDHRLENCTIYVKIGNEPADSTLKALTNLLGAELHKSGNLYAITGPGCHSD</sequence>
<dbReference type="OrthoDB" id="1452822at2"/>
<evidence type="ECO:0000259" key="2">
    <source>
        <dbReference type="Pfam" id="PF04773"/>
    </source>
</evidence>
<keyword evidence="5" id="KW-1185">Reference proteome</keyword>
<dbReference type="InterPro" id="IPR032508">
    <property type="entry name" value="FecR_C"/>
</dbReference>
<gene>
    <name evidence="4" type="ORF">C5O19_24665</name>
</gene>
<dbReference type="EMBL" id="PTRA01000009">
    <property type="protein sequence ID" value="PQA53439.1"/>
    <property type="molecule type" value="Genomic_DNA"/>
</dbReference>
<dbReference type="GO" id="GO:0016989">
    <property type="term" value="F:sigma factor antagonist activity"/>
    <property type="evidence" value="ECO:0007669"/>
    <property type="project" value="TreeGrafter"/>
</dbReference>
<dbReference type="Gene3D" id="3.55.50.30">
    <property type="match status" value="1"/>
</dbReference>
<reference evidence="5" key="1">
    <citation type="submission" date="2018-02" db="EMBL/GenBank/DDBJ databases">
        <title>Genome sequencing of Solimonas sp. HR-BB.</title>
        <authorList>
            <person name="Lee Y."/>
            <person name="Jeon C.O."/>
        </authorList>
    </citation>
    <scope>NUCLEOTIDE SEQUENCE [LARGE SCALE GENOMIC DNA]</scope>
    <source>
        <strain evidence="5">HR-U</strain>
    </source>
</reference>
<organism evidence="4 5">
    <name type="scientific">Siphonobacter curvatus</name>
    <dbReference type="NCBI Taxonomy" id="2094562"/>
    <lineage>
        <taxon>Bacteria</taxon>
        <taxon>Pseudomonadati</taxon>
        <taxon>Bacteroidota</taxon>
        <taxon>Cytophagia</taxon>
        <taxon>Cytophagales</taxon>
        <taxon>Cytophagaceae</taxon>
        <taxon>Siphonobacter</taxon>
    </lineage>
</organism>
<dbReference type="Gene3D" id="2.60.120.1440">
    <property type="match status" value="1"/>
</dbReference>
<dbReference type="Pfam" id="PF04773">
    <property type="entry name" value="FecR"/>
    <property type="match status" value="1"/>
</dbReference>
<dbReference type="AlphaFoldDB" id="A0A2S7IFB2"/>
<keyword evidence="1" id="KW-1133">Transmembrane helix</keyword>
<proteinExistence type="predicted"/>
<feature type="transmembrane region" description="Helical" evidence="1">
    <location>
        <begin position="78"/>
        <end position="97"/>
    </location>
</feature>
<dbReference type="PANTHER" id="PTHR30273:SF2">
    <property type="entry name" value="PROTEIN FECR"/>
    <property type="match status" value="1"/>
</dbReference>
<keyword evidence="1" id="KW-0812">Transmembrane</keyword>
<protein>
    <recommendedName>
        <fullName evidence="6">Iron dicitrate transport regulator FecR</fullName>
    </recommendedName>
</protein>
<evidence type="ECO:0008006" key="6">
    <source>
        <dbReference type="Google" id="ProtNLM"/>
    </source>
</evidence>
<dbReference type="InterPro" id="IPR012373">
    <property type="entry name" value="Ferrdict_sens_TM"/>
</dbReference>
<dbReference type="RefSeq" id="WP_104716037.1">
    <property type="nucleotide sequence ID" value="NZ_PTRA01000009.1"/>
</dbReference>
<dbReference type="InterPro" id="IPR006860">
    <property type="entry name" value="FecR"/>
</dbReference>
<feature type="domain" description="Protein FecR C-terminal" evidence="3">
    <location>
        <begin position="254"/>
        <end position="315"/>
    </location>
</feature>